<dbReference type="GO" id="GO:0043682">
    <property type="term" value="F:P-type divalent copper transporter activity"/>
    <property type="evidence" value="ECO:0007669"/>
    <property type="project" value="TreeGrafter"/>
</dbReference>
<keyword evidence="7" id="KW-0813">Transport</keyword>
<feature type="transmembrane region" description="Helical" evidence="14">
    <location>
        <begin position="176"/>
        <end position="199"/>
    </location>
</feature>
<accession>R4K2Y8</accession>
<evidence type="ECO:0000256" key="11">
    <source>
        <dbReference type="ARBA" id="ARBA00023008"/>
    </source>
</evidence>
<evidence type="ECO:0000259" key="15">
    <source>
        <dbReference type="PROSITE" id="PS50846"/>
    </source>
</evidence>
<evidence type="ECO:0000256" key="2">
    <source>
        <dbReference type="ARBA" id="ARBA00006024"/>
    </source>
</evidence>
<feature type="transmembrane region" description="Helical" evidence="14">
    <location>
        <begin position="94"/>
        <end position="115"/>
    </location>
</feature>
<evidence type="ECO:0000256" key="9">
    <source>
        <dbReference type="ARBA" id="ARBA00022967"/>
    </source>
</evidence>
<keyword evidence="7" id="KW-0187">Copper transport</keyword>
<dbReference type="Gene3D" id="2.70.150.10">
    <property type="entry name" value="Calcium-transporting ATPase, cytoplasmic transduction domain A"/>
    <property type="match status" value="1"/>
</dbReference>
<dbReference type="InterPro" id="IPR008250">
    <property type="entry name" value="ATPase_P-typ_transduc_dom_A_sf"/>
</dbReference>
<evidence type="ECO:0000256" key="12">
    <source>
        <dbReference type="ARBA" id="ARBA00023136"/>
    </source>
</evidence>
<dbReference type="NCBIfam" id="TIGR01494">
    <property type="entry name" value="ATPase_P-type"/>
    <property type="match status" value="1"/>
</dbReference>
<sequence>MIESISLKIYGMTCSLCSITIESNLEKLEGIKKVNVSYSTEKAKLEYDSSKIELGNIKKKIELLGFSVGKNKEKYSSDGIDPSLIQENKLRNTFIISAVLSFPLILAMVLGGLGFCHDYIDPNSTTKIGAFIAYLRWRTLILHDWRLQFVLATPVQFIIGFRFYKNSFYALRARVATMDLLVAVGSTTAYFYSLYIVFFQRPAFLYGMRNIYFESSTVIITLVLLGKYLEAMAKGKTSKVIKTLMGLKPKNARVLRNDVEVDISIEKLLVGDIVIVRPGEKIPVDGIIIEGTSMVDESMLTGESIPVKKNEKDFVTGASLNKNGSFKFQATKVGDETVLSNIIKMVEEAQESKAPIQKIADKICGYFVPFIFLVAFSTFLIWYFIIYQSQLLDIALINAVSVLVVSCPCALGLATPTAIIVGMGKGAQNGILIKNGEYLEKICKINTIVFDKTGTITVGKPAVTDVIILDKSHEYDERKIIHIAAMAERRSEHPIGVAIYENGKEIIDQQSAAVESFEAIPGKGIEAVVKGKIVLIGTKKLMQENKIDLKNAETIFNSFQEEGKIAVFMAIDNNLISVLALSDKIKDKSKDVVPSLKKMGIEVYILTGDNKKTAFSVANKVGIENVMAEVQPGNKAEVIQKLMNKGKIVAMVGDGINDAPALATANIGFAIGTGTDVAIETGDVILLRDDLITLPLSIKLSKKTMDKIKQNLLWAFIYNLIGIPIAATGHLNPVLAAAAMGLSSISVLINSLSLKKFKFIDNKI</sequence>
<name>R4K2Y8_CLOPA</name>
<protein>
    <recommendedName>
        <fullName evidence="3">P-type Cu(+) transporter</fullName>
        <ecNumber evidence="3">7.2.2.8</ecNumber>
    </recommendedName>
</protein>
<keyword evidence="9" id="KW-1278">Translocase</keyword>
<dbReference type="FunFam" id="3.30.70.100:FF:000005">
    <property type="entry name" value="Copper-exporting P-type ATPase A"/>
    <property type="match status" value="1"/>
</dbReference>
<dbReference type="GO" id="GO:0005886">
    <property type="term" value="C:plasma membrane"/>
    <property type="evidence" value="ECO:0007669"/>
    <property type="project" value="UniProtKB-SubCell"/>
</dbReference>
<dbReference type="InterPro" id="IPR027256">
    <property type="entry name" value="P-typ_ATPase_IB"/>
</dbReference>
<comment type="subcellular location">
    <subcellularLocation>
        <location evidence="1">Cell membrane</location>
        <topology evidence="1">Multi-pass membrane protein</topology>
    </subcellularLocation>
</comment>
<evidence type="ECO:0000313" key="16">
    <source>
        <dbReference type="EMBL" id="AGK97472.1"/>
    </source>
</evidence>
<proteinExistence type="inferred from homology"/>
<dbReference type="Proteomes" id="UP000013523">
    <property type="component" value="Chromosome"/>
</dbReference>
<dbReference type="STRING" id="86416.Clopa_2614"/>
<dbReference type="NCBIfam" id="TIGR01511">
    <property type="entry name" value="ATPase-IB1_Cu"/>
    <property type="match status" value="1"/>
</dbReference>
<dbReference type="InterPro" id="IPR018303">
    <property type="entry name" value="ATPase_P-typ_P_site"/>
</dbReference>
<evidence type="ECO:0000256" key="13">
    <source>
        <dbReference type="ARBA" id="ARBA00049289"/>
    </source>
</evidence>
<dbReference type="SUPFAM" id="SSF81665">
    <property type="entry name" value="Calcium ATPase, transmembrane domain M"/>
    <property type="match status" value="1"/>
</dbReference>
<dbReference type="SFLD" id="SFLDF00027">
    <property type="entry name" value="p-type_atpase"/>
    <property type="match status" value="1"/>
</dbReference>
<feature type="transmembrane region" description="Helical" evidence="14">
    <location>
        <begin position="711"/>
        <end position="728"/>
    </location>
</feature>
<evidence type="ECO:0000256" key="10">
    <source>
        <dbReference type="ARBA" id="ARBA00022989"/>
    </source>
</evidence>
<dbReference type="PROSITE" id="PS00154">
    <property type="entry name" value="ATPASE_E1_E2"/>
    <property type="match status" value="1"/>
</dbReference>
<dbReference type="FunFam" id="2.70.150.10:FF:000002">
    <property type="entry name" value="Copper-transporting ATPase 1, putative"/>
    <property type="match status" value="1"/>
</dbReference>
<dbReference type="Gene3D" id="3.30.70.100">
    <property type="match status" value="1"/>
</dbReference>
<comment type="similarity">
    <text evidence="2 14">Belongs to the cation transport ATPase (P-type) (TC 3.A.3) family. Type IB subfamily.</text>
</comment>
<dbReference type="NCBIfam" id="TIGR01525">
    <property type="entry name" value="ATPase-IB_hvy"/>
    <property type="match status" value="1"/>
</dbReference>
<evidence type="ECO:0000256" key="7">
    <source>
        <dbReference type="ARBA" id="ARBA00022796"/>
    </source>
</evidence>
<dbReference type="CDD" id="cd02094">
    <property type="entry name" value="P-type_ATPase_Cu-like"/>
    <property type="match status" value="1"/>
</dbReference>
<dbReference type="PRINTS" id="PR00120">
    <property type="entry name" value="HATPASE"/>
</dbReference>
<dbReference type="SUPFAM" id="SSF81653">
    <property type="entry name" value="Calcium ATPase, transduction domain A"/>
    <property type="match status" value="1"/>
</dbReference>
<keyword evidence="12 14" id="KW-0472">Membrane</keyword>
<dbReference type="RefSeq" id="WP_015615771.1">
    <property type="nucleotide sequence ID" value="NC_021182.1"/>
</dbReference>
<dbReference type="OrthoDB" id="9813266at2"/>
<dbReference type="Pfam" id="PF00403">
    <property type="entry name" value="HMA"/>
    <property type="match status" value="1"/>
</dbReference>
<organism evidence="16 17">
    <name type="scientific">Clostridium pasteurianum BC1</name>
    <dbReference type="NCBI Taxonomy" id="86416"/>
    <lineage>
        <taxon>Bacteria</taxon>
        <taxon>Bacillati</taxon>
        <taxon>Bacillota</taxon>
        <taxon>Clostridia</taxon>
        <taxon>Eubacteriales</taxon>
        <taxon>Clostridiaceae</taxon>
        <taxon>Clostridium</taxon>
    </lineage>
</organism>
<dbReference type="GO" id="GO:0055070">
    <property type="term" value="P:copper ion homeostasis"/>
    <property type="evidence" value="ECO:0007669"/>
    <property type="project" value="TreeGrafter"/>
</dbReference>
<dbReference type="HOGENOM" id="CLU_001771_0_3_9"/>
<dbReference type="eggNOG" id="COG2217">
    <property type="taxonomic scope" value="Bacteria"/>
</dbReference>
<dbReference type="SFLD" id="SFLDG00002">
    <property type="entry name" value="C1.7:_P-type_atpase_like"/>
    <property type="match status" value="1"/>
</dbReference>
<keyword evidence="8 14" id="KW-0067">ATP-binding</keyword>
<comment type="catalytic activity">
    <reaction evidence="13">
        <text>Cu(+)(in) + ATP + H2O = Cu(+)(out) + ADP + phosphate + H(+)</text>
        <dbReference type="Rhea" id="RHEA:25792"/>
        <dbReference type="ChEBI" id="CHEBI:15377"/>
        <dbReference type="ChEBI" id="CHEBI:15378"/>
        <dbReference type="ChEBI" id="CHEBI:30616"/>
        <dbReference type="ChEBI" id="CHEBI:43474"/>
        <dbReference type="ChEBI" id="CHEBI:49552"/>
        <dbReference type="ChEBI" id="CHEBI:456216"/>
        <dbReference type="EC" id="7.2.2.8"/>
    </reaction>
</comment>
<evidence type="ECO:0000256" key="4">
    <source>
        <dbReference type="ARBA" id="ARBA00022692"/>
    </source>
</evidence>
<dbReference type="KEGG" id="cpas:Clopa_2614"/>
<feature type="transmembrane region" description="Helical" evidence="14">
    <location>
        <begin position="211"/>
        <end position="229"/>
    </location>
</feature>
<reference evidence="16 17" key="1">
    <citation type="submission" date="2012-01" db="EMBL/GenBank/DDBJ databases">
        <title>Complete sequence of chromosome of Clostridium pasteurianum BC1.</title>
        <authorList>
            <consortium name="US DOE Joint Genome Institute"/>
            <person name="Lucas S."/>
            <person name="Han J."/>
            <person name="Lapidus A."/>
            <person name="Cheng J.-F."/>
            <person name="Goodwin L."/>
            <person name="Pitluck S."/>
            <person name="Peters L."/>
            <person name="Mikhailova N."/>
            <person name="Teshima H."/>
            <person name="Detter J.C."/>
            <person name="Han C."/>
            <person name="Tapia R."/>
            <person name="Land M."/>
            <person name="Hauser L."/>
            <person name="Kyrpides N."/>
            <person name="Ivanova N."/>
            <person name="Pagani I."/>
            <person name="Dunn J."/>
            <person name="Taghavi S."/>
            <person name="Francis A."/>
            <person name="van der Lelie D."/>
            <person name="Woyke T."/>
        </authorList>
    </citation>
    <scope>NUCLEOTIDE SEQUENCE [LARGE SCALE GENOMIC DNA]</scope>
    <source>
        <strain evidence="16 17">BC1</strain>
    </source>
</reference>
<keyword evidence="10 14" id="KW-1133">Transmembrane helix</keyword>
<dbReference type="InterPro" id="IPR036163">
    <property type="entry name" value="HMA_dom_sf"/>
</dbReference>
<keyword evidence="7" id="KW-0406">Ion transport</keyword>
<evidence type="ECO:0000256" key="6">
    <source>
        <dbReference type="ARBA" id="ARBA00022741"/>
    </source>
</evidence>
<dbReference type="GO" id="GO:0005507">
    <property type="term" value="F:copper ion binding"/>
    <property type="evidence" value="ECO:0007669"/>
    <property type="project" value="TreeGrafter"/>
</dbReference>
<keyword evidence="5 14" id="KW-0479">Metal-binding</keyword>
<dbReference type="Gene3D" id="3.40.1110.10">
    <property type="entry name" value="Calcium-transporting ATPase, cytoplasmic domain N"/>
    <property type="match status" value="2"/>
</dbReference>
<keyword evidence="11" id="KW-0186">Copper</keyword>
<keyword evidence="6 14" id="KW-0547">Nucleotide-binding</keyword>
<dbReference type="PANTHER" id="PTHR43520:SF8">
    <property type="entry name" value="P-TYPE CU(+) TRANSPORTER"/>
    <property type="match status" value="1"/>
</dbReference>
<keyword evidence="17" id="KW-1185">Reference proteome</keyword>
<dbReference type="InterPro" id="IPR023298">
    <property type="entry name" value="ATPase_P-typ_TM_dom_sf"/>
</dbReference>
<dbReference type="InterPro" id="IPR001757">
    <property type="entry name" value="P_typ_ATPase"/>
</dbReference>
<dbReference type="InterPro" id="IPR044492">
    <property type="entry name" value="P_typ_ATPase_HD_dom"/>
</dbReference>
<dbReference type="InterPro" id="IPR059000">
    <property type="entry name" value="ATPase_P-type_domA"/>
</dbReference>
<dbReference type="CDD" id="cd00371">
    <property type="entry name" value="HMA"/>
    <property type="match status" value="1"/>
</dbReference>
<dbReference type="AlphaFoldDB" id="R4K2Y8"/>
<dbReference type="GO" id="GO:0005524">
    <property type="term" value="F:ATP binding"/>
    <property type="evidence" value="ECO:0007669"/>
    <property type="project" value="UniProtKB-UniRule"/>
</dbReference>
<feature type="transmembrane region" description="Helical" evidence="14">
    <location>
        <begin position="734"/>
        <end position="754"/>
    </location>
</feature>
<evidence type="ECO:0000313" key="17">
    <source>
        <dbReference type="Proteomes" id="UP000013523"/>
    </source>
</evidence>
<dbReference type="SUPFAM" id="SSF55008">
    <property type="entry name" value="HMA, heavy metal-associated domain"/>
    <property type="match status" value="1"/>
</dbReference>
<dbReference type="Pfam" id="PF00122">
    <property type="entry name" value="E1-E2_ATPase"/>
    <property type="match status" value="1"/>
</dbReference>
<dbReference type="SFLD" id="SFLDS00003">
    <property type="entry name" value="Haloacid_Dehalogenase"/>
    <property type="match status" value="1"/>
</dbReference>
<dbReference type="PANTHER" id="PTHR43520">
    <property type="entry name" value="ATP7, ISOFORM B"/>
    <property type="match status" value="1"/>
</dbReference>
<feature type="domain" description="HMA" evidence="15">
    <location>
        <begin position="3"/>
        <end position="69"/>
    </location>
</feature>
<evidence type="ECO:0000256" key="14">
    <source>
        <dbReference type="RuleBase" id="RU362081"/>
    </source>
</evidence>
<dbReference type="PATRIC" id="fig|86416.3.peg.2602"/>
<dbReference type="InterPro" id="IPR036412">
    <property type="entry name" value="HAD-like_sf"/>
</dbReference>
<gene>
    <name evidence="16" type="ORF">Clopa_2614</name>
</gene>
<dbReference type="InterPro" id="IPR023214">
    <property type="entry name" value="HAD_sf"/>
</dbReference>
<dbReference type="EC" id="7.2.2.8" evidence="3"/>
<evidence type="ECO:0000256" key="3">
    <source>
        <dbReference type="ARBA" id="ARBA00012517"/>
    </source>
</evidence>
<dbReference type="Pfam" id="PF00702">
    <property type="entry name" value="Hydrolase"/>
    <property type="match status" value="1"/>
</dbReference>
<evidence type="ECO:0000256" key="8">
    <source>
        <dbReference type="ARBA" id="ARBA00022840"/>
    </source>
</evidence>
<feature type="transmembrane region" description="Helical" evidence="14">
    <location>
        <begin position="145"/>
        <end position="164"/>
    </location>
</feature>
<dbReference type="InterPro" id="IPR023299">
    <property type="entry name" value="ATPase_P-typ_cyto_dom_N"/>
</dbReference>
<dbReference type="Gene3D" id="3.40.50.1000">
    <property type="entry name" value="HAD superfamily/HAD-like"/>
    <property type="match status" value="1"/>
</dbReference>
<dbReference type="SUPFAM" id="SSF56784">
    <property type="entry name" value="HAD-like"/>
    <property type="match status" value="1"/>
</dbReference>
<dbReference type="InterPro" id="IPR006121">
    <property type="entry name" value="HMA_dom"/>
</dbReference>
<dbReference type="GO" id="GO:0016887">
    <property type="term" value="F:ATP hydrolysis activity"/>
    <property type="evidence" value="ECO:0007669"/>
    <property type="project" value="InterPro"/>
</dbReference>
<dbReference type="PRINTS" id="PR00119">
    <property type="entry name" value="CATATPASE"/>
</dbReference>
<evidence type="ECO:0000256" key="1">
    <source>
        <dbReference type="ARBA" id="ARBA00004651"/>
    </source>
</evidence>
<evidence type="ECO:0000256" key="5">
    <source>
        <dbReference type="ARBA" id="ARBA00022723"/>
    </source>
</evidence>
<feature type="transmembrane region" description="Helical" evidence="14">
    <location>
        <begin position="391"/>
        <end position="414"/>
    </location>
</feature>
<keyword evidence="14" id="KW-1003">Cell membrane</keyword>
<dbReference type="EMBL" id="CP003261">
    <property type="protein sequence ID" value="AGK97472.1"/>
    <property type="molecule type" value="Genomic_DNA"/>
</dbReference>
<dbReference type="PROSITE" id="PS50846">
    <property type="entry name" value="HMA_2"/>
    <property type="match status" value="1"/>
</dbReference>
<dbReference type="GO" id="GO:0140581">
    <property type="term" value="F:P-type monovalent copper transporter activity"/>
    <property type="evidence" value="ECO:0007669"/>
    <property type="project" value="UniProtKB-EC"/>
</dbReference>
<feature type="transmembrane region" description="Helical" evidence="14">
    <location>
        <begin position="363"/>
        <end position="385"/>
    </location>
</feature>
<keyword evidence="4 14" id="KW-0812">Transmembrane</keyword>